<dbReference type="AlphaFoldDB" id="A0A1W5D9C1"/>
<dbReference type="Proteomes" id="UP000192927">
    <property type="component" value="Unassembled WGS sequence"/>
</dbReference>
<feature type="domain" description="Plastocyanin-like" evidence="8">
    <location>
        <begin position="173"/>
        <end position="359"/>
    </location>
</feature>
<organism evidence="11 12">
    <name type="scientific">Lasallia pustulata</name>
    <dbReference type="NCBI Taxonomy" id="136370"/>
    <lineage>
        <taxon>Eukaryota</taxon>
        <taxon>Fungi</taxon>
        <taxon>Dikarya</taxon>
        <taxon>Ascomycota</taxon>
        <taxon>Pezizomycotina</taxon>
        <taxon>Lecanoromycetes</taxon>
        <taxon>OSLEUM clade</taxon>
        <taxon>Umbilicariomycetidae</taxon>
        <taxon>Umbilicariales</taxon>
        <taxon>Umbilicariaceae</taxon>
        <taxon>Lasallia</taxon>
    </lineage>
</organism>
<name>A0A1W5D9C1_9LECA</name>
<protein>
    <submittedName>
        <fullName evidence="11">Multicopper oxidase, type 3</fullName>
    </submittedName>
</protein>
<dbReference type="PROSITE" id="PS00079">
    <property type="entry name" value="MULTICOPPER_OXIDASE1"/>
    <property type="match status" value="2"/>
</dbReference>
<accession>A0A1W5D9C1</accession>
<dbReference type="CDD" id="cd13898">
    <property type="entry name" value="CuRO_3_Abr2_like"/>
    <property type="match status" value="1"/>
</dbReference>
<dbReference type="Gene3D" id="2.60.40.420">
    <property type="entry name" value="Cupredoxins - blue copper proteins"/>
    <property type="match status" value="3"/>
</dbReference>
<dbReference type="PANTHER" id="PTHR11709:SF488">
    <property type="entry name" value="LACCASE-RELATED"/>
    <property type="match status" value="1"/>
</dbReference>
<dbReference type="Pfam" id="PF00394">
    <property type="entry name" value="Cu-oxidase"/>
    <property type="match status" value="1"/>
</dbReference>
<evidence type="ECO:0000256" key="6">
    <source>
        <dbReference type="ARBA" id="ARBA00023180"/>
    </source>
</evidence>
<keyword evidence="12" id="KW-1185">Reference proteome</keyword>
<evidence type="ECO:0000313" key="11">
    <source>
        <dbReference type="EMBL" id="SLM39758.1"/>
    </source>
</evidence>
<evidence type="ECO:0000259" key="8">
    <source>
        <dbReference type="Pfam" id="PF00394"/>
    </source>
</evidence>
<feature type="signal peptide" evidence="7">
    <location>
        <begin position="1"/>
        <end position="22"/>
    </location>
</feature>
<dbReference type="InterPro" id="IPR011707">
    <property type="entry name" value="Cu-oxidase-like_N"/>
</dbReference>
<sequence length="610" mass="67305">MYSLSSLLSAVGLLALSLHVQAALVTQNLTLTWETGAPNGQSRDMIFTNGQFPAPALAFDEDDDVEITVYNQMPQNTTIHWHGIAQTGSPWSDGTPGLTQAPIEPGDSFIYRFKASPAGTFWYHSHSRMSLLDGLYGALFIRPNSDSPMPWSMISNDAEDLAAMAKTARDPNLVILSDWDRYTSDEYWAATEASQVLLFCVDSVLINGKGSVYCPGLDYVINQTSPALQKFALFNATVTDKGCFPFVTAIDKAWLYEAKPDLIPPNLQSGCIPSSGENETIEVDAADRWVSLNFVCATSFKTLEISIDEHDMWVYEIDGSYVEPTKVQVVTLWPGERYSVMVKLDKKPGAYPIRIPDYGGTQVISGYATLLYQDAQPMDPTTPYVTYGGEIPSNDTLTLADTTPFLPNPPSPTADEEFLLRLGRFNASYNYTITGKAMWPQDRGADQPLLYHPNDTTAVNPDLVIQTKNGSWVDLILVVGTLPGDPDTSLHTMHKHGSKTWRIGQALGEWNYSSVADAMIAVPEAFNLQTANYRDLWLADFLSAPFWVVLRYQVTEPGPWLFHCHNEPHLAGGMAMAIMDGVDVWPTVPPEYALGQHGWLVGDSSSDINK</sequence>
<dbReference type="Pfam" id="PF07731">
    <property type="entry name" value="Cu-oxidase_2"/>
    <property type="match status" value="1"/>
</dbReference>
<dbReference type="InterPro" id="IPR011706">
    <property type="entry name" value="Cu-oxidase_C"/>
</dbReference>
<evidence type="ECO:0000259" key="10">
    <source>
        <dbReference type="Pfam" id="PF07732"/>
    </source>
</evidence>
<feature type="domain" description="Plastocyanin-like" evidence="9">
    <location>
        <begin position="444"/>
        <end position="580"/>
    </location>
</feature>
<keyword evidence="6" id="KW-0325">Glycoprotein</keyword>
<evidence type="ECO:0000256" key="3">
    <source>
        <dbReference type="ARBA" id="ARBA00022729"/>
    </source>
</evidence>
<dbReference type="CDD" id="cd13876">
    <property type="entry name" value="CuRO_2_Abr2_like"/>
    <property type="match status" value="1"/>
</dbReference>
<dbReference type="InterPro" id="IPR045087">
    <property type="entry name" value="Cu-oxidase_fam"/>
</dbReference>
<dbReference type="FunFam" id="2.60.40.420:FF:000036">
    <property type="entry name" value="L-ascorbate oxidase"/>
    <property type="match status" value="1"/>
</dbReference>
<evidence type="ECO:0000256" key="4">
    <source>
        <dbReference type="ARBA" id="ARBA00023002"/>
    </source>
</evidence>
<dbReference type="PANTHER" id="PTHR11709">
    <property type="entry name" value="MULTI-COPPER OXIDASE"/>
    <property type="match status" value="1"/>
</dbReference>
<feature type="chain" id="PRO_5012258449" evidence="7">
    <location>
        <begin position="23"/>
        <end position="610"/>
    </location>
</feature>
<comment type="similarity">
    <text evidence="1">Belongs to the multicopper oxidase family.</text>
</comment>
<evidence type="ECO:0000313" key="12">
    <source>
        <dbReference type="Proteomes" id="UP000192927"/>
    </source>
</evidence>
<dbReference type="EMBL" id="FWEW01003547">
    <property type="protein sequence ID" value="SLM39758.1"/>
    <property type="molecule type" value="Genomic_DNA"/>
</dbReference>
<dbReference type="SUPFAM" id="SSF49503">
    <property type="entry name" value="Cupredoxins"/>
    <property type="match status" value="3"/>
</dbReference>
<evidence type="ECO:0000256" key="1">
    <source>
        <dbReference type="ARBA" id="ARBA00010609"/>
    </source>
</evidence>
<keyword evidence="2" id="KW-0479">Metal-binding</keyword>
<dbReference type="PROSITE" id="PS00080">
    <property type="entry name" value="MULTICOPPER_OXIDASE2"/>
    <property type="match status" value="1"/>
</dbReference>
<evidence type="ECO:0000256" key="2">
    <source>
        <dbReference type="ARBA" id="ARBA00022723"/>
    </source>
</evidence>
<keyword evidence="4" id="KW-0560">Oxidoreductase</keyword>
<reference evidence="12" key="1">
    <citation type="submission" date="2017-03" db="EMBL/GenBank/DDBJ databases">
        <authorList>
            <person name="Sharma R."/>
            <person name="Thines M."/>
        </authorList>
    </citation>
    <scope>NUCLEOTIDE SEQUENCE [LARGE SCALE GENOMIC DNA]</scope>
</reference>
<dbReference type="InterPro" id="IPR002355">
    <property type="entry name" value="Cu_oxidase_Cu_BS"/>
</dbReference>
<dbReference type="GO" id="GO:0016491">
    <property type="term" value="F:oxidoreductase activity"/>
    <property type="evidence" value="ECO:0007669"/>
    <property type="project" value="UniProtKB-KW"/>
</dbReference>
<dbReference type="InterPro" id="IPR008972">
    <property type="entry name" value="Cupredoxin"/>
</dbReference>
<evidence type="ECO:0000256" key="5">
    <source>
        <dbReference type="ARBA" id="ARBA00023008"/>
    </source>
</evidence>
<keyword evidence="5" id="KW-0186">Copper</keyword>
<proteinExistence type="inferred from homology"/>
<dbReference type="InterPro" id="IPR001117">
    <property type="entry name" value="Cu-oxidase_2nd"/>
</dbReference>
<feature type="domain" description="Plastocyanin-like" evidence="10">
    <location>
        <begin position="32"/>
        <end position="145"/>
    </location>
</feature>
<keyword evidence="3 7" id="KW-0732">Signal</keyword>
<evidence type="ECO:0000259" key="9">
    <source>
        <dbReference type="Pfam" id="PF07731"/>
    </source>
</evidence>
<dbReference type="InterPro" id="IPR033138">
    <property type="entry name" value="Cu_oxidase_CS"/>
</dbReference>
<evidence type="ECO:0000256" key="7">
    <source>
        <dbReference type="SAM" id="SignalP"/>
    </source>
</evidence>
<dbReference type="GO" id="GO:0005507">
    <property type="term" value="F:copper ion binding"/>
    <property type="evidence" value="ECO:0007669"/>
    <property type="project" value="InterPro"/>
</dbReference>
<dbReference type="Pfam" id="PF07732">
    <property type="entry name" value="Cu-oxidase_3"/>
    <property type="match status" value="1"/>
</dbReference>
<dbReference type="CDD" id="cd13850">
    <property type="entry name" value="CuRO_1_Abr2_like"/>
    <property type="match status" value="1"/>
</dbReference>